<dbReference type="Proteomes" id="UP000021816">
    <property type="component" value="Unassembled WGS sequence"/>
</dbReference>
<dbReference type="GO" id="GO:0008713">
    <property type="term" value="F:ADP-heptose-lipopolysaccharide heptosyltransferase activity"/>
    <property type="evidence" value="ECO:0007669"/>
    <property type="project" value="UniProtKB-EC"/>
</dbReference>
<dbReference type="InterPro" id="IPR051199">
    <property type="entry name" value="LPS_LOS_Heptosyltrfase"/>
</dbReference>
<comment type="catalytic activity">
    <reaction evidence="5">
        <text>an L-alpha-D-Hep-(1-&gt;5)-[alpha-Kdo-(2-&gt;4)]-alpha-Kdo-(2-&gt;6)-lipid A + ADP-L-glycero-beta-D-manno-heptose = an L-alpha-D-Hep-(1-&gt;3)-L-alpha-D-Hep-(1-&gt;5)-[alpha-Kdo-(2-&gt;4)]-alpha-Kdo-(2-&gt;6)-lipid A + ADP + H(+)</text>
        <dbReference type="Rhea" id="RHEA:74071"/>
        <dbReference type="ChEBI" id="CHEBI:15378"/>
        <dbReference type="ChEBI" id="CHEBI:61506"/>
        <dbReference type="ChEBI" id="CHEBI:193068"/>
        <dbReference type="ChEBI" id="CHEBI:193069"/>
        <dbReference type="ChEBI" id="CHEBI:456216"/>
        <dbReference type="EC" id="2.4.99.24"/>
    </reaction>
</comment>
<dbReference type="PANTHER" id="PTHR30160">
    <property type="entry name" value="TETRAACYLDISACCHARIDE 4'-KINASE-RELATED"/>
    <property type="match status" value="1"/>
</dbReference>
<dbReference type="CDD" id="cd03789">
    <property type="entry name" value="GT9_LPS_heptosyltransferase"/>
    <property type="match status" value="1"/>
</dbReference>
<gene>
    <name evidence="6" type="primary">rfaF</name>
    <name evidence="6" type="ORF">AW10_01467</name>
</gene>
<reference evidence="6 7" key="1">
    <citation type="submission" date="2014-02" db="EMBL/GenBank/DDBJ databases">
        <title>Expanding our view of genomic diversity in Candidatus Accumulibacter clades.</title>
        <authorList>
            <person name="Skennerton C.T."/>
            <person name="Barr J.J."/>
            <person name="Slater F.R."/>
            <person name="Bond P.L."/>
            <person name="Tyson G.W."/>
        </authorList>
    </citation>
    <scope>NUCLEOTIDE SEQUENCE [LARGE SCALE GENOMIC DNA]</scope>
    <source>
        <strain evidence="7">BA-92</strain>
    </source>
</reference>
<dbReference type="FunFam" id="3.40.50.2000:FF:000023">
    <property type="entry name" value="ADP-heptose--LPS heptosyltransferase II"/>
    <property type="match status" value="1"/>
</dbReference>
<evidence type="ECO:0000256" key="5">
    <source>
        <dbReference type="ARBA" id="ARBA00047503"/>
    </source>
</evidence>
<keyword evidence="2 6" id="KW-0808">Transferase</keyword>
<accession>A0A011QPP8</accession>
<dbReference type="GO" id="GO:0009244">
    <property type="term" value="P:lipopolysaccharide core region biosynthetic process"/>
    <property type="evidence" value="ECO:0007669"/>
    <property type="project" value="TreeGrafter"/>
</dbReference>
<evidence type="ECO:0000256" key="1">
    <source>
        <dbReference type="ARBA" id="ARBA00022676"/>
    </source>
</evidence>
<dbReference type="PANTHER" id="PTHR30160:SF7">
    <property type="entry name" value="ADP-HEPTOSE--LPS HEPTOSYLTRANSFERASE 2"/>
    <property type="match status" value="1"/>
</dbReference>
<evidence type="ECO:0000313" key="6">
    <source>
        <dbReference type="EMBL" id="EXI80854.1"/>
    </source>
</evidence>
<dbReference type="InterPro" id="IPR011910">
    <property type="entry name" value="RfaF"/>
</dbReference>
<comment type="caution">
    <text evidence="6">The sequence shown here is derived from an EMBL/GenBank/DDBJ whole genome shotgun (WGS) entry which is preliminary data.</text>
</comment>
<dbReference type="Gene3D" id="3.40.50.2000">
    <property type="entry name" value="Glycogen Phosphorylase B"/>
    <property type="match status" value="2"/>
</dbReference>
<dbReference type="SUPFAM" id="SSF53756">
    <property type="entry name" value="UDP-Glycosyltransferase/glycogen phosphorylase"/>
    <property type="match status" value="1"/>
</dbReference>
<keyword evidence="1" id="KW-0328">Glycosyltransferase</keyword>
<evidence type="ECO:0000256" key="4">
    <source>
        <dbReference type="ARBA" id="ARBA00044042"/>
    </source>
</evidence>
<dbReference type="GO" id="GO:0005829">
    <property type="term" value="C:cytosol"/>
    <property type="evidence" value="ECO:0007669"/>
    <property type="project" value="TreeGrafter"/>
</dbReference>
<dbReference type="STRING" id="1454003.AW10_01467"/>
<comment type="similarity">
    <text evidence="3">Belongs to the glycosyltransferase 9 family.</text>
</comment>
<sequence>MKVLIVAPSWIGDTVLAQPLFRRLHERTPGLQLDALAPRWVAPVLERMPEIAQVVDSPFAHGELSLKARHHLARRLAVAGYQRAYVLPNSLKSALVPFFAGIPERIGFVGEKRYGLINQRHTLDKTLLPQMAERFAQLAEAPAAPLPRPLPSPRLTSSSEQGATTLAELALELPEKLAVFCPGAEYGPAKRWPARHFATLNDALSARGYTVWLVGSAKDQPIAAEITRLAQAASAPRNLCGRTSLRQAIDLLAAASFVVCNDSGLMHVAAALGRPLIAVYGSSSPGFTPPLSERAQVISLELECSPCFKRECPLGHLDCLNKLPPQRVLDACLSRSTG</sequence>
<evidence type="ECO:0000313" key="7">
    <source>
        <dbReference type="Proteomes" id="UP000021816"/>
    </source>
</evidence>
<evidence type="ECO:0000256" key="2">
    <source>
        <dbReference type="ARBA" id="ARBA00022679"/>
    </source>
</evidence>
<dbReference type="PATRIC" id="fig|1454003.3.peg.1511"/>
<dbReference type="InterPro" id="IPR002201">
    <property type="entry name" value="Glyco_trans_9"/>
</dbReference>
<dbReference type="AlphaFoldDB" id="A0A011QPP8"/>
<evidence type="ECO:0000256" key="3">
    <source>
        <dbReference type="ARBA" id="ARBA00043995"/>
    </source>
</evidence>
<dbReference type="Pfam" id="PF01075">
    <property type="entry name" value="Glyco_transf_9"/>
    <property type="match status" value="1"/>
</dbReference>
<name>A0A011QPP8_9PROT</name>
<dbReference type="EMBL" id="JEMX01000028">
    <property type="protein sequence ID" value="EXI80854.1"/>
    <property type="molecule type" value="Genomic_DNA"/>
</dbReference>
<organism evidence="6 7">
    <name type="scientific">Candidatus Accumulibacter appositus</name>
    <dbReference type="NCBI Taxonomy" id="1454003"/>
    <lineage>
        <taxon>Bacteria</taxon>
        <taxon>Pseudomonadati</taxon>
        <taxon>Pseudomonadota</taxon>
        <taxon>Betaproteobacteria</taxon>
        <taxon>Candidatus Accumulibacter</taxon>
    </lineage>
</organism>
<proteinExistence type="inferred from homology"/>
<protein>
    <recommendedName>
        <fullName evidence="4">lipopolysaccharide heptosyltransferase II</fullName>
        <ecNumber evidence="4">2.4.99.24</ecNumber>
    </recommendedName>
</protein>
<dbReference type="NCBIfam" id="TIGR02195">
    <property type="entry name" value="heptsyl_trn_II"/>
    <property type="match status" value="1"/>
</dbReference>
<dbReference type="EC" id="2.4.99.24" evidence="4"/>